<evidence type="ECO:0000256" key="6">
    <source>
        <dbReference type="ARBA" id="ARBA00023242"/>
    </source>
</evidence>
<keyword evidence="3" id="KW-0805">Transcription regulation</keyword>
<gene>
    <name evidence="9" type="ORF">M0R45_038473</name>
</gene>
<evidence type="ECO:0000256" key="1">
    <source>
        <dbReference type="ARBA" id="ARBA00004123"/>
    </source>
</evidence>
<keyword evidence="4" id="KW-0238">DNA-binding</keyword>
<evidence type="ECO:0000313" key="10">
    <source>
        <dbReference type="Proteomes" id="UP001457282"/>
    </source>
</evidence>
<dbReference type="InterPro" id="IPR001005">
    <property type="entry name" value="SANT/Myb"/>
</dbReference>
<dbReference type="AlphaFoldDB" id="A0AAW1W573"/>
<dbReference type="FunFam" id="1.10.10.60:FF:000015">
    <property type="entry name" value="Transcription factor RAX3"/>
    <property type="match status" value="1"/>
</dbReference>
<keyword evidence="6" id="KW-0539">Nucleus</keyword>
<keyword evidence="5" id="KW-0804">Transcription</keyword>
<dbReference type="SUPFAM" id="SSF46689">
    <property type="entry name" value="Homeodomain-like"/>
    <property type="match status" value="1"/>
</dbReference>
<protein>
    <submittedName>
        <fullName evidence="9">Uncharacterized protein</fullName>
    </submittedName>
</protein>
<comment type="subcellular location">
    <subcellularLocation>
        <location evidence="1">Nucleus</location>
    </subcellularLocation>
</comment>
<dbReference type="GO" id="GO:0000976">
    <property type="term" value="F:transcription cis-regulatory region binding"/>
    <property type="evidence" value="ECO:0007669"/>
    <property type="project" value="UniProtKB-ARBA"/>
</dbReference>
<dbReference type="Proteomes" id="UP001457282">
    <property type="component" value="Unassembled WGS sequence"/>
</dbReference>
<comment type="caution">
    <text evidence="9">The sequence shown here is derived from an EMBL/GenBank/DDBJ whole genome shotgun (WGS) entry which is preliminary data.</text>
</comment>
<dbReference type="PROSITE" id="PS50090">
    <property type="entry name" value="MYB_LIKE"/>
    <property type="match status" value="2"/>
</dbReference>
<dbReference type="EMBL" id="JBEDUW010000007">
    <property type="protein sequence ID" value="KAK9914711.1"/>
    <property type="molecule type" value="Genomic_DNA"/>
</dbReference>
<keyword evidence="2" id="KW-0677">Repeat</keyword>
<keyword evidence="10" id="KW-1185">Reference proteome</keyword>
<proteinExistence type="predicted"/>
<organism evidence="9 10">
    <name type="scientific">Rubus argutus</name>
    <name type="common">Southern blackberry</name>
    <dbReference type="NCBI Taxonomy" id="59490"/>
    <lineage>
        <taxon>Eukaryota</taxon>
        <taxon>Viridiplantae</taxon>
        <taxon>Streptophyta</taxon>
        <taxon>Embryophyta</taxon>
        <taxon>Tracheophyta</taxon>
        <taxon>Spermatophyta</taxon>
        <taxon>Magnoliopsida</taxon>
        <taxon>eudicotyledons</taxon>
        <taxon>Gunneridae</taxon>
        <taxon>Pentapetalae</taxon>
        <taxon>rosids</taxon>
        <taxon>fabids</taxon>
        <taxon>Rosales</taxon>
        <taxon>Rosaceae</taxon>
        <taxon>Rosoideae</taxon>
        <taxon>Rosoideae incertae sedis</taxon>
        <taxon>Rubus</taxon>
    </lineage>
</organism>
<feature type="domain" description="HTH myb-type" evidence="8">
    <location>
        <begin position="12"/>
        <end position="68"/>
    </location>
</feature>
<dbReference type="PANTHER" id="PTHR10641:SF1287">
    <property type="entry name" value="TRANSCRIPTION FACTOR MYB93"/>
    <property type="match status" value="1"/>
</dbReference>
<dbReference type="PROSITE" id="PS51294">
    <property type="entry name" value="HTH_MYB"/>
    <property type="match status" value="2"/>
</dbReference>
<feature type="domain" description="Myb-like" evidence="7">
    <location>
        <begin position="69"/>
        <end position="119"/>
    </location>
</feature>
<dbReference type="InterPro" id="IPR015495">
    <property type="entry name" value="Myb_TF_plants"/>
</dbReference>
<reference evidence="9 10" key="1">
    <citation type="journal article" date="2023" name="G3 (Bethesda)">
        <title>A chromosome-length genome assembly and annotation of blackberry (Rubus argutus, cv. 'Hillquist').</title>
        <authorList>
            <person name="Bruna T."/>
            <person name="Aryal R."/>
            <person name="Dudchenko O."/>
            <person name="Sargent D.J."/>
            <person name="Mead D."/>
            <person name="Buti M."/>
            <person name="Cavallini A."/>
            <person name="Hytonen T."/>
            <person name="Andres J."/>
            <person name="Pham M."/>
            <person name="Weisz D."/>
            <person name="Mascagni F."/>
            <person name="Usai G."/>
            <person name="Natali L."/>
            <person name="Bassil N."/>
            <person name="Fernandez G.E."/>
            <person name="Lomsadze A."/>
            <person name="Armour M."/>
            <person name="Olukolu B."/>
            <person name="Poorten T."/>
            <person name="Britton C."/>
            <person name="Davik J."/>
            <person name="Ashrafi H."/>
            <person name="Aiden E.L."/>
            <person name="Borodovsky M."/>
            <person name="Worthington M."/>
        </authorList>
    </citation>
    <scope>NUCLEOTIDE SEQUENCE [LARGE SCALE GENOMIC DNA]</scope>
    <source>
        <strain evidence="9">PI 553951</strain>
    </source>
</reference>
<dbReference type="SMART" id="SM00717">
    <property type="entry name" value="SANT"/>
    <property type="match status" value="2"/>
</dbReference>
<feature type="domain" description="Myb-like" evidence="7">
    <location>
        <begin position="9"/>
        <end position="68"/>
    </location>
</feature>
<sequence length="386" mass="43277">MGRSACCDVNGLKKGPWTEEEDEKLVKYMERYGGGGGGRSGISWRQVPKLAGLKRCGKSCRLRWTNYLRPDIKRGNLSHQEEQTIINLHALVGNKWSAIASNLPGRTDNEIKNFWNTHLKKKLLRMGIDPVAHTPITTPHNHHISTTATSTLPPQLLAATYNNLMSNYTTPWDWALLQSLNSVHAIQIVSEILRGQGLVISNSTTPTPTATNSYDHYPYILGMEMEAAVANYYNYLLGSPPSSSTSVPDHQLVYHHGHGLGYDYADLTMINRHSNCPQDTSLDNTTTATSHYYHHDEYSSKFAIANMKAPSSTDDDHKMQNELYHDQQGGHHHHHQLPVLVSAATSPYVVTSTHDTANDLIAGMDDDHQEATNEQSYWKRHIMDIE</sequence>
<evidence type="ECO:0000256" key="5">
    <source>
        <dbReference type="ARBA" id="ARBA00023163"/>
    </source>
</evidence>
<dbReference type="InterPro" id="IPR009057">
    <property type="entry name" value="Homeodomain-like_sf"/>
</dbReference>
<dbReference type="PANTHER" id="PTHR10641">
    <property type="entry name" value="MYB FAMILY TRANSCRIPTION FACTOR"/>
    <property type="match status" value="1"/>
</dbReference>
<dbReference type="FunFam" id="1.10.10.60:FF:000394">
    <property type="entry name" value="MYB transcription factor"/>
    <property type="match status" value="1"/>
</dbReference>
<evidence type="ECO:0000256" key="2">
    <source>
        <dbReference type="ARBA" id="ARBA00022737"/>
    </source>
</evidence>
<dbReference type="GO" id="GO:0005634">
    <property type="term" value="C:nucleus"/>
    <property type="evidence" value="ECO:0007669"/>
    <property type="project" value="UniProtKB-SubCell"/>
</dbReference>
<evidence type="ECO:0000313" key="9">
    <source>
        <dbReference type="EMBL" id="KAK9914711.1"/>
    </source>
</evidence>
<evidence type="ECO:0000259" key="8">
    <source>
        <dbReference type="PROSITE" id="PS51294"/>
    </source>
</evidence>
<name>A0AAW1W573_RUBAR</name>
<dbReference type="Pfam" id="PF00249">
    <property type="entry name" value="Myb_DNA-binding"/>
    <property type="match status" value="2"/>
</dbReference>
<evidence type="ECO:0000259" key="7">
    <source>
        <dbReference type="PROSITE" id="PS50090"/>
    </source>
</evidence>
<dbReference type="InterPro" id="IPR017930">
    <property type="entry name" value="Myb_dom"/>
</dbReference>
<accession>A0AAW1W573</accession>
<dbReference type="Gene3D" id="1.10.10.60">
    <property type="entry name" value="Homeodomain-like"/>
    <property type="match status" value="2"/>
</dbReference>
<feature type="domain" description="HTH myb-type" evidence="8">
    <location>
        <begin position="69"/>
        <end position="123"/>
    </location>
</feature>
<evidence type="ECO:0000256" key="4">
    <source>
        <dbReference type="ARBA" id="ARBA00023125"/>
    </source>
</evidence>
<dbReference type="CDD" id="cd00167">
    <property type="entry name" value="SANT"/>
    <property type="match status" value="2"/>
</dbReference>
<evidence type="ECO:0000256" key="3">
    <source>
        <dbReference type="ARBA" id="ARBA00023015"/>
    </source>
</evidence>